<organism evidence="2 3">
    <name type="scientific">Vanessa tameamea</name>
    <name type="common">Kamehameha butterfly</name>
    <dbReference type="NCBI Taxonomy" id="334116"/>
    <lineage>
        <taxon>Eukaryota</taxon>
        <taxon>Metazoa</taxon>
        <taxon>Ecdysozoa</taxon>
        <taxon>Arthropoda</taxon>
        <taxon>Hexapoda</taxon>
        <taxon>Insecta</taxon>
        <taxon>Pterygota</taxon>
        <taxon>Neoptera</taxon>
        <taxon>Endopterygota</taxon>
        <taxon>Lepidoptera</taxon>
        <taxon>Glossata</taxon>
        <taxon>Ditrysia</taxon>
        <taxon>Papilionoidea</taxon>
        <taxon>Nymphalidae</taxon>
        <taxon>Nymphalinae</taxon>
        <taxon>Vanessa</taxon>
    </lineage>
</organism>
<dbReference type="GO" id="GO:0005737">
    <property type="term" value="C:cytoplasm"/>
    <property type="evidence" value="ECO:0007669"/>
    <property type="project" value="UniProtKB-ARBA"/>
</dbReference>
<dbReference type="Gene3D" id="2.30.30.140">
    <property type="match status" value="1"/>
</dbReference>
<sequence>MEEIESIVPPDLPTNSFDTDLIHLVELTHILNPFNFYVRPIKYKSIIQDWESMETKIKPARFNIQDLVIFNLGYSRGGRKYIRGRITRISKVDKFLMYDVFAIDYGFKEKSIPYEYVWECSQELANIPPLAYNCRLANCYPMEAQGFTSDTNDAIKDYIGNEPAKIKFLGKKPNKILVDLVNSKKENIAILLAIDGYSTIGLSSEEMARNPVIRGKRIYFYFKELRIGETLHVRVQSGNSLNGFYVAKVSDYHKYLQEIDIVSFYARRESSLLPLHLVAGRLVCVKINRENKYERAFIKKVTKPNVSAIVQLVDWGRDEEFHIEKMKYMHPHCLRTPVLSIYCKCEENQAWDNGLDSFLTPGYEFNITIKSLGHNFKYPNKVDIFALANDDARAVLDNIFGE</sequence>
<proteinExistence type="predicted"/>
<dbReference type="OrthoDB" id="407432at2759"/>
<reference evidence="3" key="1">
    <citation type="submission" date="2025-08" db="UniProtKB">
        <authorList>
            <consortium name="RefSeq"/>
        </authorList>
    </citation>
    <scope>IDENTIFICATION</scope>
    <source>
        <tissue evidence="3">Whole body</tissue>
    </source>
</reference>
<dbReference type="PANTHER" id="PTHR16442">
    <property type="entry name" value="RING FINGER PROTEIN 17"/>
    <property type="match status" value="1"/>
</dbReference>
<accession>A0A8B8IU15</accession>
<name>A0A8B8IU15_VANTA</name>
<dbReference type="Pfam" id="PF00567">
    <property type="entry name" value="TUDOR"/>
    <property type="match status" value="2"/>
</dbReference>
<feature type="domain" description="Tudor" evidence="1">
    <location>
        <begin position="25"/>
        <end position="138"/>
    </location>
</feature>
<dbReference type="AlphaFoldDB" id="A0A8B8IU15"/>
<protein>
    <submittedName>
        <fullName evidence="3">Uncharacterized protein LOC113404093</fullName>
    </submittedName>
</protein>
<gene>
    <name evidence="3" type="primary">LOC113404093</name>
</gene>
<dbReference type="InterPro" id="IPR035437">
    <property type="entry name" value="SNase_OB-fold_sf"/>
</dbReference>
<dbReference type="GeneID" id="113404093"/>
<evidence type="ECO:0000313" key="3">
    <source>
        <dbReference type="RefSeq" id="XP_026500639.2"/>
    </source>
</evidence>
<keyword evidence="2" id="KW-1185">Reference proteome</keyword>
<dbReference type="SUPFAM" id="SSF63748">
    <property type="entry name" value="Tudor/PWWP/MBT"/>
    <property type="match status" value="2"/>
</dbReference>
<dbReference type="PANTHER" id="PTHR16442:SF1">
    <property type="entry name" value="RING FINGER PROTEIN 17"/>
    <property type="match status" value="1"/>
</dbReference>
<evidence type="ECO:0000259" key="1">
    <source>
        <dbReference type="Pfam" id="PF00567"/>
    </source>
</evidence>
<dbReference type="Proteomes" id="UP001652626">
    <property type="component" value="Chromosome Z"/>
</dbReference>
<feature type="domain" description="Tudor" evidence="1">
    <location>
        <begin position="228"/>
        <end position="344"/>
    </location>
</feature>
<dbReference type="RefSeq" id="XP_026500639.2">
    <property type="nucleotide sequence ID" value="XM_026644854.2"/>
</dbReference>
<evidence type="ECO:0000313" key="2">
    <source>
        <dbReference type="Proteomes" id="UP001652626"/>
    </source>
</evidence>
<dbReference type="Gene3D" id="2.40.50.90">
    <property type="match status" value="1"/>
</dbReference>
<dbReference type="InterPro" id="IPR002999">
    <property type="entry name" value="Tudor"/>
</dbReference>